<dbReference type="AlphaFoldDB" id="A0A7X5BQP1"/>
<protein>
    <submittedName>
        <fullName evidence="2">Uncharacterized protein</fullName>
    </submittedName>
</protein>
<name>A0A7X5BQP1_9BACT</name>
<sequence>MTTPGQEHRGALHGEDVRHGEAPFEGGRVRLSLRVEAGTRTVLAAAWEASVEASVDARHPLAACLESLCQNAVGMAVDVFLRFDDFHLRAGCPDGLEATEEAGLAVRVFRLAFSQFHPRATGPAYLSSGLVLAKLPRGASPEWDEPGFYFAHYYREELWASAVEEARRGGVLGPRAACAYIDALLAKADDTVELDWPVEQGTATWDWLTRVCLPAVTGGAERTRRLLEGGYGGASGTGSFPFGHLDGGPWHPPVGLPEPADVGHAEFILGDLEHLLPELPKDGVLLAAPRWMAVGQTQDSPALRRADISSEEAGGFGLFNAAAHDVGEDDD</sequence>
<evidence type="ECO:0000313" key="2">
    <source>
        <dbReference type="EMBL" id="NBC39899.1"/>
    </source>
</evidence>
<gene>
    <name evidence="2" type="ORF">GTZ93_08655</name>
</gene>
<dbReference type="EMBL" id="JAAAPK010000002">
    <property type="protein sequence ID" value="NBC39899.1"/>
    <property type="molecule type" value="Genomic_DNA"/>
</dbReference>
<evidence type="ECO:0000256" key="1">
    <source>
        <dbReference type="SAM" id="MobiDB-lite"/>
    </source>
</evidence>
<organism evidence="2 3">
    <name type="scientific">Corallococcus exiguus</name>
    <dbReference type="NCBI Taxonomy" id="83462"/>
    <lineage>
        <taxon>Bacteria</taxon>
        <taxon>Pseudomonadati</taxon>
        <taxon>Myxococcota</taxon>
        <taxon>Myxococcia</taxon>
        <taxon>Myxococcales</taxon>
        <taxon>Cystobacterineae</taxon>
        <taxon>Myxococcaceae</taxon>
        <taxon>Corallococcus</taxon>
    </lineage>
</organism>
<feature type="region of interest" description="Disordered" evidence="1">
    <location>
        <begin position="1"/>
        <end position="21"/>
    </location>
</feature>
<dbReference type="RefSeq" id="WP_139920804.1">
    <property type="nucleotide sequence ID" value="NZ_CBCSLE010000207.1"/>
</dbReference>
<comment type="caution">
    <text evidence="2">The sequence shown here is derived from an EMBL/GenBank/DDBJ whole genome shotgun (WGS) entry which is preliminary data.</text>
</comment>
<reference evidence="2 3" key="1">
    <citation type="submission" date="2020-01" db="EMBL/GenBank/DDBJ databases">
        <title>The draft genome sequence of Corallococcus exiguus DSM 14696.</title>
        <authorList>
            <person name="Zhang X."/>
            <person name="Zhu H."/>
        </authorList>
    </citation>
    <scope>NUCLEOTIDE SEQUENCE [LARGE SCALE GENOMIC DNA]</scope>
    <source>
        <strain evidence="2 3">DSM 14696</strain>
    </source>
</reference>
<accession>A0A7X5BQP1</accession>
<dbReference type="Proteomes" id="UP000537825">
    <property type="component" value="Unassembled WGS sequence"/>
</dbReference>
<proteinExistence type="predicted"/>
<keyword evidence="3" id="KW-1185">Reference proteome</keyword>
<evidence type="ECO:0000313" key="3">
    <source>
        <dbReference type="Proteomes" id="UP000537825"/>
    </source>
</evidence>